<dbReference type="SFLD" id="SFLDF00027">
    <property type="entry name" value="p-type_atpase"/>
    <property type="match status" value="1"/>
</dbReference>
<dbReference type="EMBL" id="LN890655">
    <property type="protein sequence ID" value="CUS03492.2"/>
    <property type="molecule type" value="Genomic_DNA"/>
</dbReference>
<dbReference type="SUPFAM" id="SSF56784">
    <property type="entry name" value="HAD-like"/>
    <property type="match status" value="1"/>
</dbReference>
<keyword evidence="4 11" id="KW-0479">Metal-binding</keyword>
<dbReference type="Pfam" id="PF00122">
    <property type="entry name" value="E1-E2_ATPase"/>
    <property type="match status" value="1"/>
</dbReference>
<evidence type="ECO:0000313" key="14">
    <source>
        <dbReference type="Proteomes" id="UP000215027"/>
    </source>
</evidence>
<accession>A0A160T1U9</accession>
<dbReference type="PRINTS" id="PR00941">
    <property type="entry name" value="CDATPASE"/>
</dbReference>
<keyword evidence="13" id="KW-0378">Hydrolase</keyword>
<dbReference type="InterPro" id="IPR044492">
    <property type="entry name" value="P_typ_ATPase_HD_dom"/>
</dbReference>
<evidence type="ECO:0000313" key="13">
    <source>
        <dbReference type="EMBL" id="CUS03492.2"/>
    </source>
</evidence>
<keyword evidence="3 11" id="KW-0812">Transmembrane</keyword>
<keyword evidence="10 11" id="KW-0472">Membrane</keyword>
<dbReference type="SFLD" id="SFLDS00003">
    <property type="entry name" value="Haloacid_Dehalogenase"/>
    <property type="match status" value="1"/>
</dbReference>
<dbReference type="Proteomes" id="UP000215027">
    <property type="component" value="Chromosome I"/>
</dbReference>
<dbReference type="InterPro" id="IPR006121">
    <property type="entry name" value="HMA_dom"/>
</dbReference>
<evidence type="ECO:0000256" key="5">
    <source>
        <dbReference type="ARBA" id="ARBA00022741"/>
    </source>
</evidence>
<evidence type="ECO:0000256" key="3">
    <source>
        <dbReference type="ARBA" id="ARBA00022692"/>
    </source>
</evidence>
<keyword evidence="9 11" id="KW-1133">Transmembrane helix</keyword>
<dbReference type="CDD" id="cd00371">
    <property type="entry name" value="HMA"/>
    <property type="match status" value="1"/>
</dbReference>
<evidence type="ECO:0000256" key="9">
    <source>
        <dbReference type="ARBA" id="ARBA00022989"/>
    </source>
</evidence>
<sequence length="833" mass="88112">MSEQKLPTIESAPDDPSCLALLDEAVAAQDGIVDVAVDTAGETVTFAYDPHRIEPGDIARLAHAIGPTLQDRWQTCTLRLEKRGGRACESCALALERQVGQLPGVRRATASFAGGVMAVHYDNALISPHDITRHAERFGAGVRPSAAVVPVGADVKPTPTPWLTPQKLQAILTAVTLVAMIAGWLAERSVTAPAWMATALFVVAYVAGGAFGLKGGLESLKARTIDIDLLMILAALGAAFVGEPFEGAMLLFLFSLSNTLQDFALDRTRNAIRALMKLRPNQADVYRGDRLVTLPIEQVRVGDRMLVKPGDRIALDGVVLTGAGSVDQASLTGESVPVYKQKGDPCFAGTINQDGSLEIGVTRLAKDSTIARLIQLVEEAQSEKAETQRFIDRFEQYYAVGVIVLTALVAAVPPLLLGHDFGAAFYTAMTVMVAASPCAIVISTPATVLSAIGNGARRGVLFKGGIHVENAATVKVVAFDKTGTLTVGKPEVTTVRLFDEEEKKNAKAQRREGADIGSLRLGDFALNSEIDLLRLAAAVEARSEHPLAKAVVAETEKRGIAIPEVTHFQSIAGHGVRGTVLDPVFGQVELHIGNPRYFATYDDGGGHLAAVTAIVNELEAEGQTSVIVAVGGGRRAPASEPLPIHFLGVIGLADAIRPDAPAVIRELKQAGVARVIMLTGDNRRVADRIAAAVGVDEAFADLLPEDKVTAIRHIRDTYGPVAMVGDGVNDAPALAAATLGIAMGAAGTDVALETADVVLMADDLRNIPYVIRLSRATRRTLMINLGFALFMIGLMLVAIFARDLPLPLAVIGHEGGTVLVSLNGLRLLGYRDR</sequence>
<keyword evidence="11" id="KW-1003">Cell membrane</keyword>
<dbReference type="SUPFAM" id="SSF55008">
    <property type="entry name" value="HMA, heavy metal-associated domain"/>
    <property type="match status" value="2"/>
</dbReference>
<comment type="similarity">
    <text evidence="2 11">Belongs to the cation transport ATPase (P-type) (TC 3.A.3) family. Type IB subfamily.</text>
</comment>
<dbReference type="Gene3D" id="3.40.50.1000">
    <property type="entry name" value="HAD superfamily/HAD-like"/>
    <property type="match status" value="1"/>
</dbReference>
<feature type="transmembrane region" description="Helical" evidence="11">
    <location>
        <begin position="781"/>
        <end position="800"/>
    </location>
</feature>
<dbReference type="InterPro" id="IPR001757">
    <property type="entry name" value="P_typ_ATPase"/>
</dbReference>
<feature type="transmembrane region" description="Helical" evidence="11">
    <location>
        <begin position="168"/>
        <end position="186"/>
    </location>
</feature>
<proteinExistence type="inferred from homology"/>
<comment type="subcellular location">
    <subcellularLocation>
        <location evidence="1">Cell membrane</location>
        <topology evidence="1">Multi-pass membrane protein</topology>
    </subcellularLocation>
</comment>
<dbReference type="NCBIfam" id="TIGR01525">
    <property type="entry name" value="ATPase-IB_hvy"/>
    <property type="match status" value="1"/>
</dbReference>
<dbReference type="InterPro" id="IPR059000">
    <property type="entry name" value="ATPase_P-type_domA"/>
</dbReference>
<dbReference type="GO" id="GO:0019829">
    <property type="term" value="F:ATPase-coupled monoatomic cation transmembrane transporter activity"/>
    <property type="evidence" value="ECO:0007669"/>
    <property type="project" value="InterPro"/>
</dbReference>
<dbReference type="RefSeq" id="WP_095042977.1">
    <property type="nucleotide sequence ID" value="NZ_LN890655.1"/>
</dbReference>
<protein>
    <submittedName>
        <fullName evidence="13">Heavy metal translocating P-type ATPase</fullName>
        <ecNumber evidence="13">3.6.3.3</ecNumber>
    </submittedName>
</protein>
<organism evidence="13 14">
    <name type="scientific">Candidatus Promineifilum breve</name>
    <dbReference type="NCBI Taxonomy" id="1806508"/>
    <lineage>
        <taxon>Bacteria</taxon>
        <taxon>Bacillati</taxon>
        <taxon>Chloroflexota</taxon>
        <taxon>Ardenticatenia</taxon>
        <taxon>Candidatus Promineifilales</taxon>
        <taxon>Candidatus Promineifilaceae</taxon>
        <taxon>Candidatus Promineifilum</taxon>
    </lineage>
</organism>
<evidence type="ECO:0000256" key="11">
    <source>
        <dbReference type="RuleBase" id="RU362081"/>
    </source>
</evidence>
<dbReference type="InterPro" id="IPR027256">
    <property type="entry name" value="P-typ_ATPase_IB"/>
</dbReference>
<dbReference type="InterPro" id="IPR023214">
    <property type="entry name" value="HAD_sf"/>
</dbReference>
<evidence type="ECO:0000256" key="8">
    <source>
        <dbReference type="ARBA" id="ARBA00022967"/>
    </source>
</evidence>
<dbReference type="OrthoDB" id="135399at2"/>
<dbReference type="InterPro" id="IPR051949">
    <property type="entry name" value="Cation_Transport_ATPase"/>
</dbReference>
<dbReference type="PRINTS" id="PR00119">
    <property type="entry name" value="CATATPASE"/>
</dbReference>
<dbReference type="SUPFAM" id="SSF81653">
    <property type="entry name" value="Calcium ATPase, transduction domain A"/>
    <property type="match status" value="1"/>
</dbReference>
<keyword evidence="6 11" id="KW-0067">ATP-binding</keyword>
<feature type="transmembrane region" description="Helical" evidence="11">
    <location>
        <begin position="192"/>
        <end position="213"/>
    </location>
</feature>
<dbReference type="SUPFAM" id="SSF81665">
    <property type="entry name" value="Calcium ATPase, transmembrane domain M"/>
    <property type="match status" value="1"/>
</dbReference>
<reference evidence="13" key="1">
    <citation type="submission" date="2016-01" db="EMBL/GenBank/DDBJ databases">
        <authorList>
            <person name="Mcilroy J.S."/>
            <person name="Karst M S."/>
            <person name="Albertsen M."/>
        </authorList>
    </citation>
    <scope>NUCLEOTIDE SEQUENCE</scope>
    <source>
        <strain evidence="13">Cfx-K</strain>
    </source>
</reference>
<evidence type="ECO:0000256" key="7">
    <source>
        <dbReference type="ARBA" id="ARBA00022842"/>
    </source>
</evidence>
<evidence type="ECO:0000256" key="10">
    <source>
        <dbReference type="ARBA" id="ARBA00023136"/>
    </source>
</evidence>
<dbReference type="KEGG" id="pbf:CFX0092_A1614"/>
<evidence type="ECO:0000256" key="4">
    <source>
        <dbReference type="ARBA" id="ARBA00022723"/>
    </source>
</evidence>
<keyword evidence="8" id="KW-1278">Translocase</keyword>
<dbReference type="GO" id="GO:0016887">
    <property type="term" value="F:ATP hydrolysis activity"/>
    <property type="evidence" value="ECO:0007669"/>
    <property type="project" value="InterPro"/>
</dbReference>
<dbReference type="PANTHER" id="PTHR43079">
    <property type="entry name" value="PROBABLE CADMIUM/ZINC-TRANSPORTING ATPASE HMA1"/>
    <property type="match status" value="1"/>
</dbReference>
<dbReference type="Gene3D" id="2.70.150.10">
    <property type="entry name" value="Calcium-transporting ATPase, cytoplasmic transduction domain A"/>
    <property type="match status" value="1"/>
</dbReference>
<dbReference type="SFLD" id="SFLDG00002">
    <property type="entry name" value="C1.7:_P-type_atpase_like"/>
    <property type="match status" value="1"/>
</dbReference>
<dbReference type="CDD" id="cd07551">
    <property type="entry name" value="P-type_ATPase_HM_ZosA_PfeT-like"/>
    <property type="match status" value="1"/>
</dbReference>
<dbReference type="GO" id="GO:0046872">
    <property type="term" value="F:metal ion binding"/>
    <property type="evidence" value="ECO:0007669"/>
    <property type="project" value="UniProtKB-KW"/>
</dbReference>
<dbReference type="FunFam" id="2.70.150.10:FF:000002">
    <property type="entry name" value="Copper-transporting ATPase 1, putative"/>
    <property type="match status" value="1"/>
</dbReference>
<dbReference type="NCBIfam" id="TIGR01494">
    <property type="entry name" value="ATPase_P-type"/>
    <property type="match status" value="2"/>
</dbReference>
<dbReference type="SUPFAM" id="SSF81660">
    <property type="entry name" value="Metal cation-transporting ATPase, ATP-binding domain N"/>
    <property type="match status" value="1"/>
</dbReference>
<evidence type="ECO:0000259" key="12">
    <source>
        <dbReference type="PROSITE" id="PS50846"/>
    </source>
</evidence>
<dbReference type="InterPro" id="IPR008250">
    <property type="entry name" value="ATPase_P-typ_transduc_dom_A_sf"/>
</dbReference>
<dbReference type="InterPro" id="IPR023298">
    <property type="entry name" value="ATPase_P-typ_TM_dom_sf"/>
</dbReference>
<dbReference type="AlphaFoldDB" id="A0A160T1U9"/>
<keyword evidence="7" id="KW-0460">Magnesium</keyword>
<dbReference type="GO" id="GO:0005524">
    <property type="term" value="F:ATP binding"/>
    <property type="evidence" value="ECO:0007669"/>
    <property type="project" value="UniProtKB-UniRule"/>
</dbReference>
<gene>
    <name evidence="13" type="ORF">CFX0092_A1614</name>
</gene>
<dbReference type="InterPro" id="IPR018303">
    <property type="entry name" value="ATPase_P-typ_P_site"/>
</dbReference>
<dbReference type="PANTHER" id="PTHR43079:SF1">
    <property type="entry name" value="CADMIUM_ZINC-TRANSPORTING ATPASE HMA1, CHLOROPLASTIC-RELATED"/>
    <property type="match status" value="1"/>
</dbReference>
<evidence type="ECO:0000256" key="6">
    <source>
        <dbReference type="ARBA" id="ARBA00022840"/>
    </source>
</evidence>
<evidence type="ECO:0000256" key="2">
    <source>
        <dbReference type="ARBA" id="ARBA00006024"/>
    </source>
</evidence>
<keyword evidence="14" id="KW-1185">Reference proteome</keyword>
<dbReference type="GO" id="GO:0005886">
    <property type="term" value="C:plasma membrane"/>
    <property type="evidence" value="ECO:0007669"/>
    <property type="project" value="UniProtKB-SubCell"/>
</dbReference>
<dbReference type="PROSITE" id="PS50846">
    <property type="entry name" value="HMA_2"/>
    <property type="match status" value="1"/>
</dbReference>
<dbReference type="PROSITE" id="PS00154">
    <property type="entry name" value="ATPASE_E1_E2"/>
    <property type="match status" value="1"/>
</dbReference>
<dbReference type="Gene3D" id="3.40.1110.10">
    <property type="entry name" value="Calcium-transporting ATPase, cytoplasmic domain N"/>
    <property type="match status" value="1"/>
</dbReference>
<dbReference type="EC" id="3.6.3.3" evidence="13"/>
<feature type="domain" description="HMA" evidence="12">
    <location>
        <begin position="76"/>
        <end position="143"/>
    </location>
</feature>
<feature type="transmembrane region" description="Helical" evidence="11">
    <location>
        <begin position="423"/>
        <end position="449"/>
    </location>
</feature>
<dbReference type="InterPro" id="IPR036163">
    <property type="entry name" value="HMA_dom_sf"/>
</dbReference>
<keyword evidence="5 11" id="KW-0547">Nucleotide-binding</keyword>
<name>A0A160T1U9_9CHLR</name>
<dbReference type="Pfam" id="PF00702">
    <property type="entry name" value="Hydrolase"/>
    <property type="match status" value="1"/>
</dbReference>
<evidence type="ECO:0000256" key="1">
    <source>
        <dbReference type="ARBA" id="ARBA00004651"/>
    </source>
</evidence>
<feature type="transmembrane region" description="Helical" evidence="11">
    <location>
        <begin position="397"/>
        <end position="417"/>
    </location>
</feature>
<dbReference type="InterPro" id="IPR023299">
    <property type="entry name" value="ATPase_P-typ_cyto_dom_N"/>
</dbReference>
<dbReference type="InterPro" id="IPR036412">
    <property type="entry name" value="HAD-like_sf"/>
</dbReference>
<feature type="transmembrane region" description="Helical" evidence="11">
    <location>
        <begin position="806"/>
        <end position="828"/>
    </location>
</feature>
<dbReference type="Gene3D" id="3.30.70.100">
    <property type="match status" value="2"/>
</dbReference>